<name>A0A843YNS6_9BURK</name>
<dbReference type="PANTHER" id="PTHR43798:SF33">
    <property type="entry name" value="HYDROLASE, PUTATIVE (AFU_ORTHOLOGUE AFUA_2G14860)-RELATED"/>
    <property type="match status" value="1"/>
</dbReference>
<dbReference type="SUPFAM" id="SSF53474">
    <property type="entry name" value="alpha/beta-Hydrolases"/>
    <property type="match status" value="1"/>
</dbReference>
<evidence type="ECO:0000259" key="1">
    <source>
        <dbReference type="Pfam" id="PF12697"/>
    </source>
</evidence>
<protein>
    <submittedName>
        <fullName evidence="2">Alpha/beta fold hydrolase</fullName>
    </submittedName>
</protein>
<dbReference type="Pfam" id="PF12697">
    <property type="entry name" value="Abhydrolase_6"/>
    <property type="match status" value="1"/>
</dbReference>
<accession>A0A843YNS6</accession>
<proteinExistence type="predicted"/>
<keyword evidence="3" id="KW-1185">Reference proteome</keyword>
<dbReference type="EMBL" id="WINI01000001">
    <property type="protein sequence ID" value="MQQ99636.1"/>
    <property type="molecule type" value="Genomic_DNA"/>
</dbReference>
<dbReference type="GO" id="GO:0016787">
    <property type="term" value="F:hydrolase activity"/>
    <property type="evidence" value="ECO:0007669"/>
    <property type="project" value="UniProtKB-KW"/>
</dbReference>
<keyword evidence="2" id="KW-0378">Hydrolase</keyword>
<evidence type="ECO:0000313" key="2">
    <source>
        <dbReference type="EMBL" id="MQQ99636.1"/>
    </source>
</evidence>
<reference evidence="2 3" key="1">
    <citation type="submission" date="2019-10" db="EMBL/GenBank/DDBJ databases">
        <title>Glaciimonas soli sp. nov., a psychrophilic bacterium isolated from the forest soil of a high elevation mountain in Taiwan.</title>
        <authorList>
            <person name="Wang L.-T."/>
            <person name="Shieh W.Y."/>
        </authorList>
    </citation>
    <scope>NUCLEOTIDE SEQUENCE [LARGE SCALE GENOMIC DNA]</scope>
    <source>
        <strain evidence="2 3">GS1</strain>
    </source>
</reference>
<dbReference type="Gene3D" id="3.40.50.1820">
    <property type="entry name" value="alpha/beta hydrolase"/>
    <property type="match status" value="1"/>
</dbReference>
<dbReference type="RefSeq" id="WP_153233195.1">
    <property type="nucleotide sequence ID" value="NZ_WINI01000001.1"/>
</dbReference>
<comment type="caution">
    <text evidence="2">The sequence shown here is derived from an EMBL/GenBank/DDBJ whole genome shotgun (WGS) entry which is preliminary data.</text>
</comment>
<dbReference type="PRINTS" id="PR00111">
    <property type="entry name" value="ABHYDROLASE"/>
</dbReference>
<dbReference type="InterPro" id="IPR000073">
    <property type="entry name" value="AB_hydrolase_1"/>
</dbReference>
<dbReference type="OrthoDB" id="9780765at2"/>
<dbReference type="AlphaFoldDB" id="A0A843YNS6"/>
<evidence type="ECO:0000313" key="3">
    <source>
        <dbReference type="Proteomes" id="UP000451565"/>
    </source>
</evidence>
<dbReference type="Proteomes" id="UP000451565">
    <property type="component" value="Unassembled WGS sequence"/>
</dbReference>
<dbReference type="GO" id="GO:0016020">
    <property type="term" value="C:membrane"/>
    <property type="evidence" value="ECO:0007669"/>
    <property type="project" value="TreeGrafter"/>
</dbReference>
<feature type="domain" description="AB hydrolase-1" evidence="1">
    <location>
        <begin position="37"/>
        <end position="271"/>
    </location>
</feature>
<gene>
    <name evidence="2" type="ORF">GEV47_02915</name>
</gene>
<dbReference type="PANTHER" id="PTHR43798">
    <property type="entry name" value="MONOACYLGLYCEROL LIPASE"/>
    <property type="match status" value="1"/>
</dbReference>
<organism evidence="2 3">
    <name type="scientific">Glaciimonas soli</name>
    <dbReference type="NCBI Taxonomy" id="2590999"/>
    <lineage>
        <taxon>Bacteria</taxon>
        <taxon>Pseudomonadati</taxon>
        <taxon>Pseudomonadota</taxon>
        <taxon>Betaproteobacteria</taxon>
        <taxon>Burkholderiales</taxon>
        <taxon>Oxalobacteraceae</taxon>
        <taxon>Glaciimonas</taxon>
    </lineage>
</organism>
<sequence>MSIFHDLLDRFPEQRCITKLGVVGYREAGTANNRLPIVLLHGIGSGAASWVCQLDVLGRDHHVLAWDAPGYGATTPVDAAQPQADDYGQKLAAWLDAMNIERCILVAHSLGAIMASAFAGRFPQQVQGLLLLSPAIGYGKDLALVRSEKRDSRLRMAAELGMEGMAEKRSANLLSANAGVAEREWIRWNMARIPAAGYAQATHLLANADVPESIATYDGPLSIAVGSADAITPPEKCQQLAAQLQGAERSVPFYIFDNAGHACYVEDAKAVTQFINEFAATVISILRNESHA</sequence>
<dbReference type="InterPro" id="IPR029058">
    <property type="entry name" value="AB_hydrolase_fold"/>
</dbReference>
<dbReference type="InterPro" id="IPR050266">
    <property type="entry name" value="AB_hydrolase_sf"/>
</dbReference>